<dbReference type="Pfam" id="PF00481">
    <property type="entry name" value="PP2C"/>
    <property type="match status" value="1"/>
</dbReference>
<dbReference type="RefSeq" id="XP_018737641.1">
    <property type="nucleotide sequence ID" value="XM_018879755.1"/>
</dbReference>
<dbReference type="AlphaFoldDB" id="A0A167FDK8"/>
<dbReference type="Proteomes" id="UP000189580">
    <property type="component" value="Chromosome b"/>
</dbReference>
<dbReference type="GeneID" id="30034737"/>
<dbReference type="GO" id="GO:0004722">
    <property type="term" value="F:protein serine/threonine phosphatase activity"/>
    <property type="evidence" value="ECO:0007669"/>
    <property type="project" value="InterPro"/>
</dbReference>
<evidence type="ECO:0000313" key="8">
    <source>
        <dbReference type="EMBL" id="ANB15164.1"/>
    </source>
</evidence>
<name>A0A167FDK8_9ASCO</name>
<dbReference type="InterPro" id="IPR036457">
    <property type="entry name" value="PPM-type-like_dom_sf"/>
</dbReference>
<proteinExistence type="inferred from homology"/>
<keyword evidence="3 5" id="KW-0378">Hydrolase</keyword>
<evidence type="ECO:0000256" key="6">
    <source>
        <dbReference type="SAM" id="MobiDB-lite"/>
    </source>
</evidence>
<evidence type="ECO:0000256" key="3">
    <source>
        <dbReference type="ARBA" id="ARBA00022801"/>
    </source>
</evidence>
<dbReference type="PANTHER" id="PTHR13832:SF837">
    <property type="entry name" value="PROTEIN PHOSPHATASE 2C-LIKE DOMAIN-CONTAINING PROTEIN 1"/>
    <property type="match status" value="1"/>
</dbReference>
<feature type="domain" description="PPM-type phosphatase" evidence="7">
    <location>
        <begin position="1"/>
        <end position="240"/>
    </location>
</feature>
<dbReference type="InterPro" id="IPR001932">
    <property type="entry name" value="PPM-type_phosphatase-like_dom"/>
</dbReference>
<keyword evidence="2" id="KW-0479">Metal-binding</keyword>
<reference evidence="8 9" key="1">
    <citation type="submission" date="2016-02" db="EMBL/GenBank/DDBJ databases">
        <title>Complete genome sequence and transcriptome regulation of the pentose utilising yeast Sugiyamaella lignohabitans.</title>
        <authorList>
            <person name="Bellasio M."/>
            <person name="Peymann A."/>
            <person name="Valli M."/>
            <person name="Sipitzky M."/>
            <person name="Graf A."/>
            <person name="Sauer M."/>
            <person name="Marx H."/>
            <person name="Mattanovich D."/>
        </authorList>
    </citation>
    <scope>NUCLEOTIDE SEQUENCE [LARGE SCALE GENOMIC DNA]</scope>
    <source>
        <strain evidence="8 9">CBS 10342</strain>
    </source>
</reference>
<dbReference type="EMBL" id="CP014503">
    <property type="protein sequence ID" value="ANB15164.1"/>
    <property type="molecule type" value="Genomic_DNA"/>
</dbReference>
<evidence type="ECO:0000256" key="1">
    <source>
        <dbReference type="ARBA" id="ARBA00006702"/>
    </source>
</evidence>
<accession>A0A167FDK8</accession>
<dbReference type="PROSITE" id="PS51746">
    <property type="entry name" value="PPM_2"/>
    <property type="match status" value="1"/>
</dbReference>
<comment type="similarity">
    <text evidence="1 5">Belongs to the PP2C family.</text>
</comment>
<keyword evidence="4 5" id="KW-0904">Protein phosphatase</keyword>
<evidence type="ECO:0000313" key="9">
    <source>
        <dbReference type="Proteomes" id="UP000189580"/>
    </source>
</evidence>
<dbReference type="InterPro" id="IPR015655">
    <property type="entry name" value="PP2C"/>
</dbReference>
<dbReference type="Gene3D" id="3.60.40.10">
    <property type="entry name" value="PPM-type phosphatase domain"/>
    <property type="match status" value="1"/>
</dbReference>
<dbReference type="SUPFAM" id="SSF81606">
    <property type="entry name" value="PP2C-like"/>
    <property type="match status" value="1"/>
</dbReference>
<keyword evidence="9" id="KW-1185">Reference proteome</keyword>
<sequence length="382" mass="41974">MEDTHNYDTSFMKDTTSTYIAVFDGHGGSQTARWCADNFHKLLATNIEKYSSSLQMPTIIDHTFQQADYAIQNNAKADDKSGSTVAMAYIKTDANAQQHLYTANVGDSRIVLCSNYGVAYRLTYDHSAEDPREKSRIIRSGGDILLGRVAGVLAITRALGDGSLKDLVSCRPFITEATIDAEKDEFLILACDGLWDVFSDQEAVDRIRNIKDPNQAAKILVNDAIGRGSMDNITCLVARLNSISRKTSTTASTLSLFKHKRSSSSIARSTNTPDPSDPNALILSPLSPVESGFSFSSPFGSTTRFKHTDMATLGCGVRRPPSPPMNPTKQRRFSDTADIDSLRTEMSKLKLQTGRGFRYGVPRVERPLIFDSDDEDAIEDDG</sequence>
<protein>
    <submittedName>
        <fullName evidence="8">Type 2C protein phosphatase PTC1</fullName>
    </submittedName>
</protein>
<dbReference type="KEGG" id="slb:AWJ20_2788"/>
<evidence type="ECO:0000256" key="4">
    <source>
        <dbReference type="ARBA" id="ARBA00022912"/>
    </source>
</evidence>
<evidence type="ECO:0000259" key="7">
    <source>
        <dbReference type="PROSITE" id="PS51746"/>
    </source>
</evidence>
<dbReference type="SMART" id="SM00332">
    <property type="entry name" value="PP2Cc"/>
    <property type="match status" value="1"/>
</dbReference>
<organism evidence="8 9">
    <name type="scientific">Sugiyamaella lignohabitans</name>
    <dbReference type="NCBI Taxonomy" id="796027"/>
    <lineage>
        <taxon>Eukaryota</taxon>
        <taxon>Fungi</taxon>
        <taxon>Dikarya</taxon>
        <taxon>Ascomycota</taxon>
        <taxon>Saccharomycotina</taxon>
        <taxon>Dipodascomycetes</taxon>
        <taxon>Dipodascales</taxon>
        <taxon>Trichomonascaceae</taxon>
        <taxon>Sugiyamaella</taxon>
    </lineage>
</organism>
<evidence type="ECO:0000256" key="2">
    <source>
        <dbReference type="ARBA" id="ARBA00022723"/>
    </source>
</evidence>
<dbReference type="CDD" id="cd00143">
    <property type="entry name" value="PP2Cc"/>
    <property type="match status" value="1"/>
</dbReference>
<dbReference type="PROSITE" id="PS01032">
    <property type="entry name" value="PPM_1"/>
    <property type="match status" value="1"/>
</dbReference>
<dbReference type="PANTHER" id="PTHR13832">
    <property type="entry name" value="PROTEIN PHOSPHATASE 2C"/>
    <property type="match status" value="1"/>
</dbReference>
<feature type="region of interest" description="Disordered" evidence="6">
    <location>
        <begin position="313"/>
        <end position="332"/>
    </location>
</feature>
<evidence type="ECO:0000256" key="5">
    <source>
        <dbReference type="RuleBase" id="RU003465"/>
    </source>
</evidence>
<dbReference type="OrthoDB" id="10264738at2759"/>
<gene>
    <name evidence="8" type="primary">PTC1</name>
    <name evidence="8" type="ORF">AWJ20_2788</name>
</gene>
<dbReference type="InterPro" id="IPR000222">
    <property type="entry name" value="PP2C_BS"/>
</dbReference>
<dbReference type="GO" id="GO:0046872">
    <property type="term" value="F:metal ion binding"/>
    <property type="evidence" value="ECO:0007669"/>
    <property type="project" value="UniProtKB-KW"/>
</dbReference>